<comment type="cofactor">
    <cofactor evidence="1 7">
        <name>Ca(2+)</name>
        <dbReference type="ChEBI" id="CHEBI:29108"/>
    </cofactor>
</comment>
<dbReference type="AlphaFoldDB" id="A0A6G1KQ49"/>
<dbReference type="GO" id="GO:0036503">
    <property type="term" value="P:ERAD pathway"/>
    <property type="evidence" value="ECO:0007669"/>
    <property type="project" value="UniProtKB-ARBA"/>
</dbReference>
<feature type="disulfide bond" evidence="8">
    <location>
        <begin position="379"/>
        <end position="408"/>
    </location>
</feature>
<dbReference type="Pfam" id="PF01532">
    <property type="entry name" value="Glyco_hydro_47"/>
    <property type="match status" value="1"/>
</dbReference>
<evidence type="ECO:0000313" key="10">
    <source>
        <dbReference type="EMBL" id="KAF2714743.1"/>
    </source>
</evidence>
<keyword evidence="7" id="KW-0106">Calcium</keyword>
<feature type="active site" evidence="6">
    <location>
        <position position="312"/>
    </location>
</feature>
<dbReference type="InterPro" id="IPR050749">
    <property type="entry name" value="Glycosyl_Hydrolase_47"/>
</dbReference>
<dbReference type="PANTHER" id="PTHR11742:SF49">
    <property type="entry name" value="ALPHA-1,2-MANNOSIDASE"/>
    <property type="match status" value="1"/>
</dbReference>
<evidence type="ECO:0000256" key="7">
    <source>
        <dbReference type="PIRSR" id="PIRSR601382-2"/>
    </source>
</evidence>
<evidence type="ECO:0000256" key="1">
    <source>
        <dbReference type="ARBA" id="ARBA00001913"/>
    </source>
</evidence>
<proteinExistence type="inferred from homology"/>
<dbReference type="SUPFAM" id="SSF48225">
    <property type="entry name" value="Seven-hairpin glycosidases"/>
    <property type="match status" value="1"/>
</dbReference>
<keyword evidence="5 8" id="KW-1015">Disulfide bond</keyword>
<evidence type="ECO:0000256" key="3">
    <source>
        <dbReference type="ARBA" id="ARBA00007658"/>
    </source>
</evidence>
<name>A0A6G1KQ49_9PLEO</name>
<dbReference type="UniPathway" id="UPA00378"/>
<feature type="active site" description="Proton donor" evidence="6">
    <location>
        <position position="422"/>
    </location>
</feature>
<evidence type="ECO:0000256" key="2">
    <source>
        <dbReference type="ARBA" id="ARBA00004922"/>
    </source>
</evidence>
<dbReference type="GO" id="GO:0005975">
    <property type="term" value="P:carbohydrate metabolic process"/>
    <property type="evidence" value="ECO:0007669"/>
    <property type="project" value="InterPro"/>
</dbReference>
<feature type="active site" description="Proton donor" evidence="6">
    <location>
        <position position="174"/>
    </location>
</feature>
<feature type="active site" evidence="6">
    <location>
        <position position="484"/>
    </location>
</feature>
<comment type="similarity">
    <text evidence="3 9">Belongs to the glycosyl hydrolase 47 family.</text>
</comment>
<dbReference type="EC" id="3.2.1.-" evidence="9"/>
<accession>A0A6G1KQ49</accession>
<keyword evidence="7" id="KW-0479">Metal-binding</keyword>
<evidence type="ECO:0000256" key="9">
    <source>
        <dbReference type="RuleBase" id="RU361193"/>
    </source>
</evidence>
<dbReference type="InterPro" id="IPR012341">
    <property type="entry name" value="6hp_glycosidase-like_sf"/>
</dbReference>
<evidence type="ECO:0000256" key="4">
    <source>
        <dbReference type="ARBA" id="ARBA00022801"/>
    </source>
</evidence>
<evidence type="ECO:0000256" key="6">
    <source>
        <dbReference type="PIRSR" id="PIRSR601382-1"/>
    </source>
</evidence>
<dbReference type="PRINTS" id="PR00747">
    <property type="entry name" value="GLYHDRLASE47"/>
</dbReference>
<dbReference type="EMBL" id="MU005764">
    <property type="protein sequence ID" value="KAF2714743.1"/>
    <property type="molecule type" value="Genomic_DNA"/>
</dbReference>
<keyword evidence="11" id="KW-1185">Reference proteome</keyword>
<dbReference type="OrthoDB" id="8118055at2759"/>
<evidence type="ECO:0000256" key="8">
    <source>
        <dbReference type="PIRSR" id="PIRSR601382-3"/>
    </source>
</evidence>
<comment type="pathway">
    <text evidence="2">Protein modification; protein glycosylation.</text>
</comment>
<protein>
    <recommendedName>
        <fullName evidence="9">alpha-1,2-Mannosidase</fullName>
        <ecNumber evidence="9">3.2.1.-</ecNumber>
    </recommendedName>
</protein>
<dbReference type="InterPro" id="IPR001382">
    <property type="entry name" value="Glyco_hydro_47"/>
</dbReference>
<dbReference type="PANTHER" id="PTHR11742">
    <property type="entry name" value="MANNOSYL-OLIGOSACCHARIDE ALPHA-1,2-MANNOSIDASE-RELATED"/>
    <property type="match status" value="1"/>
</dbReference>
<reference evidence="10" key="1">
    <citation type="journal article" date="2020" name="Stud. Mycol.">
        <title>101 Dothideomycetes genomes: a test case for predicting lifestyles and emergence of pathogens.</title>
        <authorList>
            <person name="Haridas S."/>
            <person name="Albert R."/>
            <person name="Binder M."/>
            <person name="Bloem J."/>
            <person name="Labutti K."/>
            <person name="Salamov A."/>
            <person name="Andreopoulos B."/>
            <person name="Baker S."/>
            <person name="Barry K."/>
            <person name="Bills G."/>
            <person name="Bluhm B."/>
            <person name="Cannon C."/>
            <person name="Castanera R."/>
            <person name="Culley D."/>
            <person name="Daum C."/>
            <person name="Ezra D."/>
            <person name="Gonzalez J."/>
            <person name="Henrissat B."/>
            <person name="Kuo A."/>
            <person name="Liang C."/>
            <person name="Lipzen A."/>
            <person name="Lutzoni F."/>
            <person name="Magnuson J."/>
            <person name="Mondo S."/>
            <person name="Nolan M."/>
            <person name="Ohm R."/>
            <person name="Pangilinan J."/>
            <person name="Park H.-J."/>
            <person name="Ramirez L."/>
            <person name="Alfaro M."/>
            <person name="Sun H."/>
            <person name="Tritt A."/>
            <person name="Yoshinaga Y."/>
            <person name="Zwiers L.-H."/>
            <person name="Turgeon B."/>
            <person name="Goodwin S."/>
            <person name="Spatafora J."/>
            <person name="Crous P."/>
            <person name="Grigoriev I."/>
        </authorList>
    </citation>
    <scope>NUCLEOTIDE SEQUENCE</scope>
    <source>
        <strain evidence="10">CBS 279.74</strain>
    </source>
</reference>
<dbReference type="FunFam" id="1.50.10.10:FF:000037">
    <property type="entry name" value="alpha-1,2-Mannosidase"/>
    <property type="match status" value="1"/>
</dbReference>
<keyword evidence="4 9" id="KW-0378">Hydrolase</keyword>
<dbReference type="InterPro" id="IPR036026">
    <property type="entry name" value="Seven-hairpin_glycosidases"/>
</dbReference>
<evidence type="ECO:0000256" key="5">
    <source>
        <dbReference type="ARBA" id="ARBA00023157"/>
    </source>
</evidence>
<dbReference type="GO" id="GO:0004571">
    <property type="term" value="F:mannosyl-oligosaccharide 1,2-alpha-mannosidase activity"/>
    <property type="evidence" value="ECO:0007669"/>
    <property type="project" value="InterPro"/>
</dbReference>
<gene>
    <name evidence="10" type="ORF">K504DRAFT_395382</name>
</gene>
<feature type="binding site" evidence="7">
    <location>
        <position position="573"/>
    </location>
    <ligand>
        <name>Ca(2+)</name>
        <dbReference type="ChEBI" id="CHEBI:29108"/>
    </ligand>
</feature>
<sequence length="584" mass="65728">MGFLIRRFVVLCISASLLILGFRQLTLRERFPPPTIASFRINKPIKWKDVPVRYPVKSMAQLPTGVPTPIPKIQHEFGTETAHNKAKRLERLQAVKETFIHSWDGYKNQAWAQDEIMPVSGGYKNDYGGRGATLVDTLDTLIIMGLEDEFILALKAVHKIDFSTSADASLNVFETTIRYLGGLLGAYDLSEKKHHVLLDKAKELGDMLYGAFDTPNRLPITHWDWSNGAVNGAQEADTSALSAEIGSLSLEFTRLSQLTGDPKYFDAVQRITDQFDKHRNETKIPGLFPVFVNPLDEVFGENNVFTFGGMSDSLYEYFPKEYLLLGGLANQYKSLYVRAIEAAKKHLFFRPLHPENQDVLVSGTVGTWGLQAEGQHLTCFAGGMVALGAMVFNRTDELDVARKLVDGCIWAYDSMPTGIMPELYSLVLCKDAKDCVWSTERWHQAVLKESGNGETIDATDIIKEDHLPPGYTKIGDRRFLLRPEAIESVFILYRITGDRKLQDSAWRMFTAIRNATTTEFANSAIADVTCPGSQVTEKLDSCESYWMAETLKYFYLIFADPELVSLDNFVFNTEAHPLRRPQVK</sequence>
<dbReference type="GO" id="GO:0005509">
    <property type="term" value="F:calcium ion binding"/>
    <property type="evidence" value="ECO:0007669"/>
    <property type="project" value="InterPro"/>
</dbReference>
<dbReference type="GO" id="GO:0005783">
    <property type="term" value="C:endoplasmic reticulum"/>
    <property type="evidence" value="ECO:0007669"/>
    <property type="project" value="TreeGrafter"/>
</dbReference>
<evidence type="ECO:0000313" key="11">
    <source>
        <dbReference type="Proteomes" id="UP000799428"/>
    </source>
</evidence>
<dbReference type="Proteomes" id="UP000799428">
    <property type="component" value="Unassembled WGS sequence"/>
</dbReference>
<organism evidence="10 11">
    <name type="scientific">Pleomassaria siparia CBS 279.74</name>
    <dbReference type="NCBI Taxonomy" id="1314801"/>
    <lineage>
        <taxon>Eukaryota</taxon>
        <taxon>Fungi</taxon>
        <taxon>Dikarya</taxon>
        <taxon>Ascomycota</taxon>
        <taxon>Pezizomycotina</taxon>
        <taxon>Dothideomycetes</taxon>
        <taxon>Pleosporomycetidae</taxon>
        <taxon>Pleosporales</taxon>
        <taxon>Pleomassariaceae</taxon>
        <taxon>Pleomassaria</taxon>
    </lineage>
</organism>
<dbReference type="GO" id="GO:0016020">
    <property type="term" value="C:membrane"/>
    <property type="evidence" value="ECO:0007669"/>
    <property type="project" value="InterPro"/>
</dbReference>
<dbReference type="Gene3D" id="1.50.10.10">
    <property type="match status" value="1"/>
</dbReference>
<keyword evidence="9" id="KW-0326">Glycosidase</keyword>